<proteinExistence type="predicted"/>
<protein>
    <submittedName>
        <fullName evidence="1">Uncharacterized protein</fullName>
    </submittedName>
</protein>
<comment type="caution">
    <text evidence="1">The sequence shown here is derived from an EMBL/GenBank/DDBJ whole genome shotgun (WGS) entry which is preliminary data.</text>
</comment>
<reference evidence="1 2" key="1">
    <citation type="submission" date="2021-06" db="EMBL/GenBank/DDBJ databases">
        <title>Caerostris extrusa draft genome.</title>
        <authorList>
            <person name="Kono N."/>
            <person name="Arakawa K."/>
        </authorList>
    </citation>
    <scope>NUCLEOTIDE SEQUENCE [LARGE SCALE GENOMIC DNA]</scope>
</reference>
<gene>
    <name evidence="1" type="ORF">CEXT_447521</name>
</gene>
<name>A0AAV4N030_CAEEX</name>
<evidence type="ECO:0000313" key="1">
    <source>
        <dbReference type="EMBL" id="GIX78085.1"/>
    </source>
</evidence>
<organism evidence="1 2">
    <name type="scientific">Caerostris extrusa</name>
    <name type="common">Bark spider</name>
    <name type="synonym">Caerostris bankana</name>
    <dbReference type="NCBI Taxonomy" id="172846"/>
    <lineage>
        <taxon>Eukaryota</taxon>
        <taxon>Metazoa</taxon>
        <taxon>Ecdysozoa</taxon>
        <taxon>Arthropoda</taxon>
        <taxon>Chelicerata</taxon>
        <taxon>Arachnida</taxon>
        <taxon>Araneae</taxon>
        <taxon>Araneomorphae</taxon>
        <taxon>Entelegynae</taxon>
        <taxon>Araneoidea</taxon>
        <taxon>Araneidae</taxon>
        <taxon>Caerostris</taxon>
    </lineage>
</organism>
<dbReference type="Proteomes" id="UP001054945">
    <property type="component" value="Unassembled WGS sequence"/>
</dbReference>
<keyword evidence="2" id="KW-1185">Reference proteome</keyword>
<evidence type="ECO:0000313" key="2">
    <source>
        <dbReference type="Proteomes" id="UP001054945"/>
    </source>
</evidence>
<accession>A0AAV4N030</accession>
<dbReference type="AlphaFoldDB" id="A0AAV4N030"/>
<dbReference type="EMBL" id="BPLR01002819">
    <property type="protein sequence ID" value="GIX78085.1"/>
    <property type="molecule type" value="Genomic_DNA"/>
</dbReference>
<sequence>MFQVGASINRAEIPTAWLQSLNHSPHRGLYRNPLCQSRKELKISMLKWRMPTVWKLNTPLVESDDTAARQRQQLPCCGG</sequence>